<evidence type="ECO:0000256" key="2">
    <source>
        <dbReference type="ARBA" id="ARBA00022900"/>
    </source>
</evidence>
<dbReference type="InterPro" id="IPR042178">
    <property type="entry name" value="Serpin_sf_1"/>
</dbReference>
<evidence type="ECO:0000313" key="6">
    <source>
        <dbReference type="EMBL" id="JAD06880.1"/>
    </source>
</evidence>
<feature type="chain" id="PRO_5001994643" evidence="4">
    <location>
        <begin position="20"/>
        <end position="392"/>
    </location>
</feature>
<comment type="similarity">
    <text evidence="3">Belongs to the serpin family.</text>
</comment>
<dbReference type="PANTHER" id="PTHR11461">
    <property type="entry name" value="SERINE PROTEASE INHIBITOR, SERPIN"/>
    <property type="match status" value="1"/>
</dbReference>
<dbReference type="InterPro" id="IPR023796">
    <property type="entry name" value="Serpin_dom"/>
</dbReference>
<sequence>MTKIVVLLLGFLLAQLSSSLDRQGRAEFALNFFKTITTYQPNENIIVSPASVQTCLAMTYVGAANQTAAEMRRVLSLERFANQEAAAADFGELIQTAVKAPQSKLEMANRIYVDRRLQIIPSYQALLSRYFQSSAVTVDFARNDEAAQSINAWVESETHGKIKNLIDPAVLTPDTAVVLTNAIYFKAEWLYPFDPSYTVPRDFNVNSAQRVKVPMMFRTDVDIRYAAVPNLDLVAAELPYQNTALRMLILLPNQLDGGVARLEQTLSVNTLQQMRGLLKATTLDLVLPKFKIEFDLSLVEPLKTMGLNLLFSDAELPNMVTGANNPLYVSEVKHKAFISVDEKGSEASGATYSQILERSGRFFQTKLTIDRPFVFLILDDNAIYFTGHVLKF</sequence>
<dbReference type="InterPro" id="IPR036186">
    <property type="entry name" value="Serpin_sf"/>
</dbReference>
<keyword evidence="4" id="KW-0732">Signal</keyword>
<proteinExistence type="inferred from homology"/>
<dbReference type="SUPFAM" id="SSF56574">
    <property type="entry name" value="Serpins"/>
    <property type="match status" value="1"/>
</dbReference>
<dbReference type="PROSITE" id="PS00284">
    <property type="entry name" value="SERPIN"/>
    <property type="match status" value="1"/>
</dbReference>
<dbReference type="Gene3D" id="3.30.497.10">
    <property type="entry name" value="Antithrombin, subunit I, domain 2"/>
    <property type="match status" value="1"/>
</dbReference>
<evidence type="ECO:0000256" key="4">
    <source>
        <dbReference type="SAM" id="SignalP"/>
    </source>
</evidence>
<reference evidence="6" key="2">
    <citation type="journal article" date="2015" name="Gigascience">
        <title>Reconstructing a comprehensive transcriptome assembly of a white-pupal translocated strain of the pest fruit fly Bactrocera cucurbitae.</title>
        <authorList>
            <person name="Sim S.B."/>
            <person name="Calla B."/>
            <person name="Hall B."/>
            <person name="DeRego T."/>
            <person name="Geib S.M."/>
        </authorList>
    </citation>
    <scope>NUCLEOTIDE SEQUENCE</scope>
</reference>
<feature type="signal peptide" evidence="4">
    <location>
        <begin position="1"/>
        <end position="19"/>
    </location>
</feature>
<evidence type="ECO:0000256" key="1">
    <source>
        <dbReference type="ARBA" id="ARBA00022690"/>
    </source>
</evidence>
<feature type="domain" description="Serpin" evidence="5">
    <location>
        <begin position="30"/>
        <end position="392"/>
    </location>
</feature>
<keyword evidence="1" id="KW-0646">Protease inhibitor</keyword>
<dbReference type="Pfam" id="PF00079">
    <property type="entry name" value="Serpin"/>
    <property type="match status" value="1"/>
</dbReference>
<gene>
    <name evidence="6" type="primary">SPI24</name>
    <name evidence="6" type="ORF">g.10382</name>
</gene>
<dbReference type="GO" id="GO:0004867">
    <property type="term" value="F:serine-type endopeptidase inhibitor activity"/>
    <property type="evidence" value="ECO:0007669"/>
    <property type="project" value="UniProtKB-KW"/>
</dbReference>
<dbReference type="InterPro" id="IPR042185">
    <property type="entry name" value="Serpin_sf_2"/>
</dbReference>
<dbReference type="SMART" id="SM00093">
    <property type="entry name" value="SERPIN"/>
    <property type="match status" value="1"/>
</dbReference>
<keyword evidence="2" id="KW-0722">Serine protease inhibitor</keyword>
<dbReference type="PANTHER" id="PTHR11461:SF372">
    <property type="entry name" value="ACCESSORY GLAND PROTEIN ACP76A-RELATED"/>
    <property type="match status" value="1"/>
</dbReference>
<evidence type="ECO:0000259" key="5">
    <source>
        <dbReference type="SMART" id="SM00093"/>
    </source>
</evidence>
<dbReference type="Gene3D" id="2.30.39.10">
    <property type="entry name" value="Alpha-1-antitrypsin, domain 1"/>
    <property type="match status" value="1"/>
</dbReference>
<organism evidence="6">
    <name type="scientific">Zeugodacus cucurbitae</name>
    <name type="common">Melon fruit fly</name>
    <name type="synonym">Bactrocera cucurbitae</name>
    <dbReference type="NCBI Taxonomy" id="28588"/>
    <lineage>
        <taxon>Eukaryota</taxon>
        <taxon>Metazoa</taxon>
        <taxon>Ecdysozoa</taxon>
        <taxon>Arthropoda</taxon>
        <taxon>Hexapoda</taxon>
        <taxon>Insecta</taxon>
        <taxon>Pterygota</taxon>
        <taxon>Neoptera</taxon>
        <taxon>Endopterygota</taxon>
        <taxon>Diptera</taxon>
        <taxon>Brachycera</taxon>
        <taxon>Muscomorpha</taxon>
        <taxon>Tephritoidea</taxon>
        <taxon>Tephritidae</taxon>
        <taxon>Zeugodacus</taxon>
        <taxon>Zeugodacus</taxon>
    </lineage>
</organism>
<dbReference type="AlphaFoldDB" id="A0A0A1X827"/>
<name>A0A0A1X827_ZEUCU</name>
<dbReference type="InterPro" id="IPR023795">
    <property type="entry name" value="Serpin_CS"/>
</dbReference>
<dbReference type="CDD" id="cd19954">
    <property type="entry name" value="serpin42Dd-like_insects"/>
    <property type="match status" value="1"/>
</dbReference>
<reference evidence="6" key="1">
    <citation type="submission" date="2014-11" db="EMBL/GenBank/DDBJ databases">
        <authorList>
            <person name="Geib S."/>
        </authorList>
    </citation>
    <scope>NUCLEOTIDE SEQUENCE</scope>
</reference>
<evidence type="ECO:0000256" key="3">
    <source>
        <dbReference type="RuleBase" id="RU000411"/>
    </source>
</evidence>
<protein>
    <submittedName>
        <fullName evidence="6">Serine proteinase inhibitor 2.4</fullName>
    </submittedName>
</protein>
<dbReference type="EMBL" id="GBXI01007412">
    <property type="protein sequence ID" value="JAD06880.1"/>
    <property type="molecule type" value="Transcribed_RNA"/>
</dbReference>
<dbReference type="InterPro" id="IPR000215">
    <property type="entry name" value="Serpin_fam"/>
</dbReference>
<accession>A0A0A1X827</accession>
<dbReference type="GO" id="GO:0005615">
    <property type="term" value="C:extracellular space"/>
    <property type="evidence" value="ECO:0007669"/>
    <property type="project" value="InterPro"/>
</dbReference>